<evidence type="ECO:0000313" key="1">
    <source>
        <dbReference type="EMBL" id="QHW35656.1"/>
    </source>
</evidence>
<dbReference type="Proteomes" id="UP000479114">
    <property type="component" value="Plasmid unnamed2"/>
</dbReference>
<accession>A0A6C0PB43</accession>
<dbReference type="RefSeq" id="WP_162645789.1">
    <property type="nucleotide sequence ID" value="NZ_CP048288.1"/>
</dbReference>
<sequence>MPEDQENQFSAYLDRDTRPMSRFLASEDERQEMPMLAKVGIGVGIGAIAMTLAHRTGGMRRMAQFIEVQGKAARQAAEEVAMMDGRGMMNVVHRNGEFRERYRTNVQERAEAMRQGTHREYDMQRIVRQMNNFVDREIPSHIEEGMRFNAIMDDLRSKHGLSEDTVNKVTTAFHKRSNISKGNFSLKYAHDREIRATLAKHGGIEDKSIQDAVIQARAAHRNFNVNQQGQQMQARVDRMQRKFRDLAMSEMHELTRKQGGIKEAIRGHRQATIDDILELNSSGRMKIDTDTKINLERIRSNNQKFGQAVFDEHLYVRINADGKAHDFFDYKTFDDIKERTMEWWSPTIFGGIGHVRDVLNARKARRDTPFRMFNRGGIQPILNAQRGLANNETLKEEAMYFNGRFYNLFDNGAADEPLEILNKKRKVRLTSSQFGTQARMVRATAGMGSEGKDRNLFKRIFDLGDQNKDTTAQAWFSVAGKFFNPEWERNMIDKAVREGVDYKGFFKARGYFEKYTSGFSPRVLNQIQSHMPQHIQKFVKDNNINFNRDDDMLKLFEYLGNPKMKVPQGNGAFSSSNSAAKGANEGIRNLWRQFDQNREGVLGRINPIGEANLLAGEYTRVQTGMDQINQQVSLELIRQMMEVKSGPKQGFRDLMRSLEKSGDIRGKDMREANDLYAHYEFLREGRTIYSATDDALERVNNLFTGDTAFRSHVIGMTKKTNPMWERFSGSRPVNEFGDDYLAVNMSFENGFMNQFSSWSGIKDFAKQWDPRTGRRNMEDYTTFSAYMSYIPYRLQDALGSVGLGLSDASMGNRLQMWSSLLLKRFLPVVAIPTYADYIDDKSEQLTGQSISDRWEIYKATTELNKAAARDATGQTEVLKRRMMLHPGAEHFSGGPEVYLPGFGRASATRLAGFIATGGSPVDERDAYSQEEMYDYYQNGSDEVRKGRWWLFGSKGAYRGERITEFRPNSYRLAMSDWEYTSVTSTMQERWEHSAFPTLENPLGVARNLFNSEEDKYWWENKHYYDRPYMLTGSLFNPNTMVFGDLGNAALGQVVKPVRQMHTEYWSDPVLVQEQADQLAERPADPILTKVSPGGRMEHVVQATPDQYGAYFDSSRPQQTVSSQAMANIEDGKARLAESKAGSYPTRYFISNELDNNGSATGAYVMQDAATSSTIYVPSNVAKQNMPINKMFAMAAEPVPTVDTKPRAMFDQDFVYRQEVVNRKLRNLQDPTSLEWQSQEAFENWTEPLGIYKYAAEELIGGDPYKNKMIIQKADAATNISNAFWESNLGGAGGDVSEIMRRFIRRDSGQLDTFNPIRNTMPDWMPGGGYFINFQTGDPYQKIAHGEYRLPGEAYERVNQLHPDETGNYGAFDKFKILADVAPWSDEYRYWKDYVEDNNKDTELRRQAAIIKDQVSKRKAKYEFTDYRFKDNDIEKQKVTVSKFLDDYTFLTEEMPDTPIRLAGMKYQAKAEGVLQSYFKVGDKVTIGISADPSRRSSDDSYNTMRAVVFKGLENVNQTIIRNGQMRENETDFTAAGVHARFTKGEIAQGRRWETMAHADTFLNSKFLPVRTALEEYERDHIYGKDWATWDNFMVDDYVVPAYQSGIRGNVLFAAGAGLMFSALPAIFMFGRGKSGFRHLKIMGATSAAFAAGSIWRSAHEAQTGETWIPERRRKEQDINEYFDVLKYMKFSGLYERAKEELHQQGIDVEAIANDRDMKKEMNKAKRQELQDEKRNLYLNQPAGWEDRKAEINAQLNLITEDRDEMYLPNAVLQALNYKEQAETTLYAVDPYEDRMKVMRSMPYKDKWFFNEFAEARLQDQQRILDLVPDNEGRVLKALWGYELEDQVPLEEYFKDKFLPDENWVGWQPDVNLEDYQVKAVQDAGIDLSDYNFWDDDVQSAAMLPDMYEGGNGPGKSNFRGYRDMQRNIREVLNGQGLWDVQVTVTPASDGGSRINMDYQEDRSREIDSYLKYNMDSIV</sequence>
<keyword evidence="1" id="KW-0614">Plasmid</keyword>
<reference evidence="1 2" key="1">
    <citation type="submission" date="2020-02" db="EMBL/GenBank/DDBJ databases">
        <title>Paenibacillus sp. nov., isolated from rhizosphere soil of tomato.</title>
        <authorList>
            <person name="Weon H.-Y."/>
            <person name="Lee S.A."/>
        </authorList>
    </citation>
    <scope>NUCLEOTIDE SEQUENCE [LARGE SCALE GENOMIC DNA]</scope>
    <source>
        <strain evidence="1 2">14171R-81</strain>
        <plasmid evidence="1 2">unnamed2</plasmid>
    </source>
</reference>
<geneLocation type="plasmid" evidence="1 2">
    <name>unnamed2</name>
</geneLocation>
<dbReference type="KEGG" id="prz:GZH47_32680"/>
<evidence type="ECO:0000313" key="2">
    <source>
        <dbReference type="Proteomes" id="UP000479114"/>
    </source>
</evidence>
<gene>
    <name evidence="1" type="ORF">GZH47_32680</name>
</gene>
<proteinExistence type="predicted"/>
<protein>
    <submittedName>
        <fullName evidence="1">Uncharacterized protein</fullName>
    </submittedName>
</protein>
<dbReference type="EMBL" id="CP048288">
    <property type="protein sequence ID" value="QHW35656.1"/>
    <property type="molecule type" value="Genomic_DNA"/>
</dbReference>
<name>A0A6C0PB43_9BACL</name>
<keyword evidence="2" id="KW-1185">Reference proteome</keyword>
<organism evidence="1 2">
    <name type="scientific">Paenibacillus rhizovicinus</name>
    <dbReference type="NCBI Taxonomy" id="2704463"/>
    <lineage>
        <taxon>Bacteria</taxon>
        <taxon>Bacillati</taxon>
        <taxon>Bacillota</taxon>
        <taxon>Bacilli</taxon>
        <taxon>Bacillales</taxon>
        <taxon>Paenibacillaceae</taxon>
        <taxon>Paenibacillus</taxon>
    </lineage>
</organism>